<sequence>MSPGHFYTPPTIEPLKRIACVQVPSTHLHHNVTYNRNSGRGCLTPKKDNVMGIEVTFEWPASEGVSK</sequence>
<protein>
    <submittedName>
        <fullName evidence="1">Uncharacterized protein</fullName>
    </submittedName>
</protein>
<dbReference type="Proteomes" id="UP000195569">
    <property type="component" value="Unassembled WGS sequence"/>
</dbReference>
<evidence type="ECO:0000313" key="2">
    <source>
        <dbReference type="Proteomes" id="UP000195569"/>
    </source>
</evidence>
<comment type="caution">
    <text evidence="1">The sequence shown here is derived from an EMBL/GenBank/DDBJ whole genome shotgun (WGS) entry which is preliminary data.</text>
</comment>
<accession>A0A1N7SWU6</accession>
<organism evidence="1 2">
    <name type="scientific">Paraburkholderia piptadeniae</name>
    <dbReference type="NCBI Taxonomy" id="1701573"/>
    <lineage>
        <taxon>Bacteria</taxon>
        <taxon>Pseudomonadati</taxon>
        <taxon>Pseudomonadota</taxon>
        <taxon>Betaproteobacteria</taxon>
        <taxon>Burkholderiales</taxon>
        <taxon>Burkholderiaceae</taxon>
        <taxon>Paraburkholderia</taxon>
    </lineage>
</organism>
<dbReference type="EMBL" id="CYGY02000152">
    <property type="protein sequence ID" value="SIT51916.1"/>
    <property type="molecule type" value="Genomic_DNA"/>
</dbReference>
<dbReference type="AlphaFoldDB" id="A0A1N7SWU6"/>
<evidence type="ECO:0000313" key="1">
    <source>
        <dbReference type="EMBL" id="SIT51916.1"/>
    </source>
</evidence>
<proteinExistence type="predicted"/>
<name>A0A1N7SWU6_9BURK</name>
<reference evidence="1" key="1">
    <citation type="submission" date="2016-12" db="EMBL/GenBank/DDBJ databases">
        <authorList>
            <person name="Moulin L."/>
        </authorList>
    </citation>
    <scope>NUCLEOTIDE SEQUENCE [LARGE SCALE GENOMIC DNA]</scope>
    <source>
        <strain evidence="1">STM 7183</strain>
    </source>
</reference>
<keyword evidence="2" id="KW-1185">Reference proteome</keyword>
<gene>
    <name evidence="1" type="ORF">BN2476_1520017</name>
</gene>